<dbReference type="OrthoDB" id="9772549at2"/>
<evidence type="ECO:0000313" key="2">
    <source>
        <dbReference type="Proteomes" id="UP000248168"/>
    </source>
</evidence>
<sequence length="275" mass="30947">MTVPPAADMNWSALEAWWCGMGERLAVLDRAQAFFAAVQTGNHFDRIAQVGAQADYVLFVLMRYWVPTVLPPPGRERLTKSDPDYWLESEHILKAAAVRLRELKPLIELLTAPGPLSESSQGKGLSASPVTELELANIVEGIAEAAGTYGGPDYTSIVKAFDPVPLRQTQPFKHNKKHSAELWVVFLLREHFRSLGLGKDRYWPLVAPLCAAAGILNPNGQPYPPDELKSWWQKNWPRTYTQLEQRQEATDAGGAAYEQDFQWFRAWMGWQQGRS</sequence>
<reference evidence="2" key="1">
    <citation type="submission" date="2018-04" db="EMBL/GenBank/DDBJ databases">
        <authorList>
            <person name="Lucker S."/>
            <person name="Sakoula D."/>
        </authorList>
    </citation>
    <scope>NUCLEOTIDE SEQUENCE [LARGE SCALE GENOMIC DNA]</scope>
</reference>
<accession>A0A330L3Q9</accession>
<organism evidence="1 2">
    <name type="scientific">Nitrospira lenta</name>
    <dbReference type="NCBI Taxonomy" id="1436998"/>
    <lineage>
        <taxon>Bacteria</taxon>
        <taxon>Pseudomonadati</taxon>
        <taxon>Nitrospirota</taxon>
        <taxon>Nitrospiria</taxon>
        <taxon>Nitrospirales</taxon>
        <taxon>Nitrospiraceae</taxon>
        <taxon>Nitrospira</taxon>
    </lineage>
</organism>
<dbReference type="RefSeq" id="WP_121988339.1">
    <property type="nucleotide sequence ID" value="NZ_OUNR01000001.1"/>
</dbReference>
<dbReference type="AlphaFoldDB" id="A0A330L3Q9"/>
<dbReference type="Proteomes" id="UP000248168">
    <property type="component" value="Unassembled WGS sequence"/>
</dbReference>
<gene>
    <name evidence="1" type="ORF">NITLEN_10959</name>
</gene>
<proteinExistence type="predicted"/>
<dbReference type="EMBL" id="OUNR01000001">
    <property type="protein sequence ID" value="SPP63873.1"/>
    <property type="molecule type" value="Genomic_DNA"/>
</dbReference>
<name>A0A330L3Q9_9BACT</name>
<keyword evidence="2" id="KW-1185">Reference proteome</keyword>
<evidence type="ECO:0000313" key="1">
    <source>
        <dbReference type="EMBL" id="SPP63873.1"/>
    </source>
</evidence>
<protein>
    <submittedName>
        <fullName evidence="1">Uncharacterized protein</fullName>
    </submittedName>
</protein>
<dbReference type="InParanoid" id="A0A330L3Q9"/>